<reference evidence="1 2" key="1">
    <citation type="submission" date="2018-12" db="EMBL/GenBank/DDBJ databases">
        <title>Genome sequence and assembly of Colletotrichum trifolii.</title>
        <authorList>
            <person name="Gan P."/>
            <person name="Shirasu K."/>
        </authorList>
    </citation>
    <scope>NUCLEOTIDE SEQUENCE [LARGE SCALE GENOMIC DNA]</scope>
    <source>
        <strain evidence="1 2">543-2</strain>
    </source>
</reference>
<dbReference type="EMBL" id="RYZW01000095">
    <property type="protein sequence ID" value="TDZ48464.1"/>
    <property type="molecule type" value="Genomic_DNA"/>
</dbReference>
<keyword evidence="2" id="KW-1185">Reference proteome</keyword>
<accession>A0A4R8QY31</accession>
<comment type="caution">
    <text evidence="1">The sequence shown here is derived from an EMBL/GenBank/DDBJ whole genome shotgun (WGS) entry which is preliminary data.</text>
</comment>
<organism evidence="1 2">
    <name type="scientific">Colletotrichum trifolii</name>
    <dbReference type="NCBI Taxonomy" id="5466"/>
    <lineage>
        <taxon>Eukaryota</taxon>
        <taxon>Fungi</taxon>
        <taxon>Dikarya</taxon>
        <taxon>Ascomycota</taxon>
        <taxon>Pezizomycotina</taxon>
        <taxon>Sordariomycetes</taxon>
        <taxon>Hypocreomycetidae</taxon>
        <taxon>Glomerellales</taxon>
        <taxon>Glomerellaceae</taxon>
        <taxon>Colletotrichum</taxon>
        <taxon>Colletotrichum orbiculare species complex</taxon>
    </lineage>
</organism>
<name>A0A4R8QY31_COLTR</name>
<evidence type="ECO:0000313" key="2">
    <source>
        <dbReference type="Proteomes" id="UP000295703"/>
    </source>
</evidence>
<gene>
    <name evidence="1" type="ORF">CTRI78_v008151</name>
</gene>
<dbReference type="Proteomes" id="UP000295703">
    <property type="component" value="Unassembled WGS sequence"/>
</dbReference>
<dbReference type="AlphaFoldDB" id="A0A4R8QY31"/>
<protein>
    <submittedName>
        <fullName evidence="1">Uncharacterized protein</fullName>
    </submittedName>
</protein>
<evidence type="ECO:0000313" key="1">
    <source>
        <dbReference type="EMBL" id="TDZ48464.1"/>
    </source>
</evidence>
<sequence length="109" mass="11614">MEPPEADSCLTAKNRTHQSVLPAAIPGGMLSSRGDEEASEFPGIGNMLSPALRPFLYLRPNARAVRTSAREEGSPEETAEAAAERVVARACMREFEASRLGCSLAPPDS</sequence>
<proteinExistence type="predicted"/>